<dbReference type="InterPro" id="IPR001715">
    <property type="entry name" value="CH_dom"/>
</dbReference>
<dbReference type="FunFam" id="1.10.238.10:FF:000004">
    <property type="entry name" value="Actinin alpha 1"/>
    <property type="match status" value="1"/>
</dbReference>
<dbReference type="AlphaFoldDB" id="A0A8C7J215"/>
<gene>
    <name evidence="11" type="primary">LOC109899752</name>
</gene>
<dbReference type="PROSITE" id="PS00020">
    <property type="entry name" value="ACTININ_2"/>
    <property type="match status" value="1"/>
</dbReference>
<feature type="domain" description="Calponin-homology (CH)" evidence="9">
    <location>
        <begin position="40"/>
        <end position="144"/>
    </location>
</feature>
<dbReference type="Pfam" id="PF00307">
    <property type="entry name" value="CH"/>
    <property type="match status" value="2"/>
</dbReference>
<dbReference type="InterPro" id="IPR014837">
    <property type="entry name" value="EF-hand_Ca_insen"/>
</dbReference>
<comment type="subcellular location">
    <subcellularLocation>
        <location evidence="1">Cytoplasm</location>
    </subcellularLocation>
</comment>
<dbReference type="GeneTree" id="ENSGT00940000153968"/>
<keyword evidence="3" id="KW-0963">Cytoplasm</keyword>
<feature type="coiled-coil region" evidence="8">
    <location>
        <begin position="274"/>
        <end position="328"/>
    </location>
</feature>
<evidence type="ECO:0000313" key="11">
    <source>
        <dbReference type="Ensembl" id="ENSOKIP00005082194.1"/>
    </source>
</evidence>
<name>A0A8C7J215_ONCKI</name>
<keyword evidence="5" id="KW-0677">Repeat</keyword>
<evidence type="ECO:0000256" key="4">
    <source>
        <dbReference type="ARBA" id="ARBA00022723"/>
    </source>
</evidence>
<dbReference type="SUPFAM" id="SSF47576">
    <property type="entry name" value="Calponin-homology domain, CH-domain"/>
    <property type="match status" value="1"/>
</dbReference>
<feature type="domain" description="EF-hand" evidence="10">
    <location>
        <begin position="728"/>
        <end position="763"/>
    </location>
</feature>
<dbReference type="InterPro" id="IPR001589">
    <property type="entry name" value="Actinin_actin-bd_CS"/>
</dbReference>
<dbReference type="InterPro" id="IPR018159">
    <property type="entry name" value="Spectrin/alpha-actinin"/>
</dbReference>
<evidence type="ECO:0000256" key="8">
    <source>
        <dbReference type="SAM" id="Coils"/>
    </source>
</evidence>
<accession>A0A8C7J215</accession>
<dbReference type="FunFam" id="1.20.58.60:FF:000005">
    <property type="entry name" value="Actinin alpha 1"/>
    <property type="match status" value="1"/>
</dbReference>
<dbReference type="CDD" id="cd00051">
    <property type="entry name" value="EFh"/>
    <property type="match status" value="1"/>
</dbReference>
<comment type="similarity">
    <text evidence="2">Belongs to the alpha-actinin family.</text>
</comment>
<dbReference type="FunFam" id="1.10.418.10:FF:000005">
    <property type="entry name" value="Actinin alpha 4"/>
    <property type="match status" value="1"/>
</dbReference>
<dbReference type="CDD" id="cd00176">
    <property type="entry name" value="SPEC"/>
    <property type="match status" value="2"/>
</dbReference>
<keyword evidence="8" id="KW-0175">Coiled coil</keyword>
<evidence type="ECO:0000256" key="6">
    <source>
        <dbReference type="ARBA" id="ARBA00022837"/>
    </source>
</evidence>
<dbReference type="SUPFAM" id="SSF47473">
    <property type="entry name" value="EF-hand"/>
    <property type="match status" value="1"/>
</dbReference>
<proteinExistence type="inferred from homology"/>
<keyword evidence="4" id="KW-0479">Metal-binding</keyword>
<dbReference type="SMART" id="SM00150">
    <property type="entry name" value="SPEC"/>
    <property type="match status" value="2"/>
</dbReference>
<dbReference type="FunFam" id="1.10.238.10:FF:000018">
    <property type="entry name" value="Actinin, alpha 1"/>
    <property type="match status" value="1"/>
</dbReference>
<evidence type="ECO:0000259" key="9">
    <source>
        <dbReference type="PROSITE" id="PS50021"/>
    </source>
</evidence>
<feature type="domain" description="Calponin-homology (CH)" evidence="9">
    <location>
        <begin position="153"/>
        <end position="259"/>
    </location>
</feature>
<keyword evidence="6" id="KW-0106">Calcium</keyword>
<sequence>MMTQIETTVHYDNGFGDEEDYMIQEDEWDRDMLLDPAWEKQQRKTFTAWCNSHLRKAETQIENIEDDFRNGLKLMLLLEIISGERLPKPDRGKMRFHKIANVNKALDFITSKGVKLVSIGAEEIVDGNVKMTLGMIWTIILRFAIQDISVEETSAKEGLLLWCQRKTAPYRNVNVQNFHISWKDGLAFCALIHRHRPDLIDYAKLNKDDPMGNLNLAFEIAEKHLDIPKMLDAEDIINTPKPDERAIMTYVSCFYHAFAGAEQAETAANRICKVLDVNQENEKLMEEYERLASELLEWIRRTTPWLENRAAEKTMVEMQRKLEDFRDYRRMHKPPKVQEKCQLEISFNTLQTKLRISNRPAFMPSEGKMVSDIASAWQGLEGAEKGYEEWLLTEIRRLERLDHLAEKFCQKATTHETWASGKELILSQKDYETATLTEVRALLRKHEAFESDLAAHQDRVEQIAAIAQELNELDYHGVASVNKRCQSICDLWDQLGTLTQKRREALERTEKLLETIDQLFLEFAKRSAPFNNWMEGAMEDLQDMFIVHTIDEVQSLISAHEQFKATLPEADGERQAILGIHNEVQKISQSYGIKANLLNLYSTITTEELLAKWDKVKKLVPQREGYPWIRNKNLIGHCSLGVGGTLEDQMTQLKQFEHIIVTYKPNIDKLEGDHQHIQESLVFDNKHTNYTMEHIRVGWELLLTTIARTINEIETQILTRDAKGISQEQMHEFRSSFNHFDRKKHGAMDTDDFRACLISMGYDLGEVEFARIMMLVDPSATGMVSFQSFIDFMTRETADTDTAEQVVASFRILAADKPYILVEELRRELPPDQAEYCILRMPRYSGPGGSAGALDYTAFSTALYGESDL</sequence>
<dbReference type="InterPro" id="IPR002017">
    <property type="entry name" value="Spectrin_repeat"/>
</dbReference>
<dbReference type="SMART" id="SM01184">
    <property type="entry name" value="efhand_Ca_insen"/>
    <property type="match status" value="1"/>
</dbReference>
<dbReference type="Proteomes" id="UP000694557">
    <property type="component" value="Unassembled WGS sequence"/>
</dbReference>
<feature type="coiled-coil region" evidence="8">
    <location>
        <begin position="439"/>
        <end position="473"/>
    </location>
</feature>
<dbReference type="PROSITE" id="PS50021">
    <property type="entry name" value="CH"/>
    <property type="match status" value="2"/>
</dbReference>
<evidence type="ECO:0000313" key="12">
    <source>
        <dbReference type="Proteomes" id="UP000694557"/>
    </source>
</evidence>
<dbReference type="Pfam" id="PF08726">
    <property type="entry name" value="EFhand_Ca_insen"/>
    <property type="match status" value="1"/>
</dbReference>
<dbReference type="PROSITE" id="PS00019">
    <property type="entry name" value="ACTININ_1"/>
    <property type="match status" value="1"/>
</dbReference>
<evidence type="ECO:0000256" key="7">
    <source>
        <dbReference type="ARBA" id="ARBA00023203"/>
    </source>
</evidence>
<keyword evidence="7" id="KW-0009">Actin-binding</keyword>
<dbReference type="GO" id="GO:0005737">
    <property type="term" value="C:cytoplasm"/>
    <property type="evidence" value="ECO:0007669"/>
    <property type="project" value="UniProtKB-SubCell"/>
</dbReference>
<evidence type="ECO:0000256" key="2">
    <source>
        <dbReference type="ARBA" id="ARBA00010255"/>
    </source>
</evidence>
<reference evidence="11" key="1">
    <citation type="submission" date="2025-08" db="UniProtKB">
        <authorList>
            <consortium name="Ensembl"/>
        </authorList>
    </citation>
    <scope>IDENTIFICATION</scope>
</reference>
<dbReference type="PROSITE" id="PS50222">
    <property type="entry name" value="EF_HAND_2"/>
    <property type="match status" value="1"/>
</dbReference>
<keyword evidence="12" id="KW-1185">Reference proteome</keyword>
<dbReference type="Gene3D" id="1.10.238.10">
    <property type="entry name" value="EF-hand"/>
    <property type="match status" value="2"/>
</dbReference>
<dbReference type="Gene3D" id="1.20.58.60">
    <property type="match status" value="4"/>
</dbReference>
<dbReference type="InterPro" id="IPR036872">
    <property type="entry name" value="CH_dom_sf"/>
</dbReference>
<dbReference type="PANTHER" id="PTHR11915">
    <property type="entry name" value="SPECTRIN/FILAMIN RELATED CYTOSKELETAL PROTEIN"/>
    <property type="match status" value="1"/>
</dbReference>
<dbReference type="CDD" id="cd21214">
    <property type="entry name" value="CH_ACTN_rpt1"/>
    <property type="match status" value="1"/>
</dbReference>
<organism evidence="11 12">
    <name type="scientific">Oncorhynchus kisutch</name>
    <name type="common">Coho salmon</name>
    <name type="synonym">Salmo kisutch</name>
    <dbReference type="NCBI Taxonomy" id="8019"/>
    <lineage>
        <taxon>Eukaryota</taxon>
        <taxon>Metazoa</taxon>
        <taxon>Chordata</taxon>
        <taxon>Craniata</taxon>
        <taxon>Vertebrata</taxon>
        <taxon>Euteleostomi</taxon>
        <taxon>Actinopterygii</taxon>
        <taxon>Neopterygii</taxon>
        <taxon>Teleostei</taxon>
        <taxon>Protacanthopterygii</taxon>
        <taxon>Salmoniformes</taxon>
        <taxon>Salmonidae</taxon>
        <taxon>Salmoninae</taxon>
        <taxon>Oncorhynchus</taxon>
    </lineage>
</organism>
<dbReference type="GO" id="GO:0005509">
    <property type="term" value="F:calcium ion binding"/>
    <property type="evidence" value="ECO:0007669"/>
    <property type="project" value="InterPro"/>
</dbReference>
<dbReference type="SUPFAM" id="SSF46966">
    <property type="entry name" value="Spectrin repeat"/>
    <property type="match status" value="4"/>
</dbReference>
<dbReference type="Ensembl" id="ENSOKIT00005087720.1">
    <property type="protein sequence ID" value="ENSOKIP00005082194.1"/>
    <property type="gene ID" value="ENSOKIG00005034407.1"/>
</dbReference>
<evidence type="ECO:0000256" key="1">
    <source>
        <dbReference type="ARBA" id="ARBA00004496"/>
    </source>
</evidence>
<dbReference type="InterPro" id="IPR002048">
    <property type="entry name" value="EF_hand_dom"/>
</dbReference>
<dbReference type="FunFam" id="1.20.58.60:FF:000002">
    <property type="entry name" value="Actinin, alpha 1"/>
    <property type="match status" value="1"/>
</dbReference>
<protein>
    <submittedName>
        <fullName evidence="11">Actinin, alpha 2b</fullName>
    </submittedName>
</protein>
<dbReference type="FunFam" id="1.10.418.10:FF:000001">
    <property type="entry name" value="Actinin alpha 1"/>
    <property type="match status" value="1"/>
</dbReference>
<dbReference type="Pfam" id="PF00435">
    <property type="entry name" value="Spectrin"/>
    <property type="match status" value="4"/>
</dbReference>
<evidence type="ECO:0000259" key="10">
    <source>
        <dbReference type="PROSITE" id="PS50222"/>
    </source>
</evidence>
<dbReference type="InterPro" id="IPR011992">
    <property type="entry name" value="EF-hand-dom_pair"/>
</dbReference>
<dbReference type="Gene3D" id="1.10.418.10">
    <property type="entry name" value="Calponin-like domain"/>
    <property type="match status" value="2"/>
</dbReference>
<evidence type="ECO:0000256" key="5">
    <source>
        <dbReference type="ARBA" id="ARBA00022737"/>
    </source>
</evidence>
<dbReference type="SMART" id="SM00054">
    <property type="entry name" value="EFh"/>
    <property type="match status" value="2"/>
</dbReference>
<dbReference type="GO" id="GO:0003779">
    <property type="term" value="F:actin binding"/>
    <property type="evidence" value="ECO:0007669"/>
    <property type="project" value="UniProtKB-KW"/>
</dbReference>
<reference evidence="11" key="2">
    <citation type="submission" date="2025-09" db="UniProtKB">
        <authorList>
            <consortium name="Ensembl"/>
        </authorList>
    </citation>
    <scope>IDENTIFICATION</scope>
</reference>
<dbReference type="CDD" id="cd21216">
    <property type="entry name" value="CH_ACTN_rpt2"/>
    <property type="match status" value="1"/>
</dbReference>
<evidence type="ECO:0000256" key="3">
    <source>
        <dbReference type="ARBA" id="ARBA00022490"/>
    </source>
</evidence>
<dbReference type="FunFam" id="1.20.58.60:FF:000004">
    <property type="entry name" value="Actinin alpha 1"/>
    <property type="match status" value="1"/>
</dbReference>
<dbReference type="SMART" id="SM00033">
    <property type="entry name" value="CH"/>
    <property type="match status" value="2"/>
</dbReference>